<evidence type="ECO:0000259" key="8">
    <source>
        <dbReference type="Pfam" id="PF05504"/>
    </source>
</evidence>
<comment type="subcellular location">
    <subcellularLocation>
        <location evidence="1">Membrane</location>
        <topology evidence="1">Lipid-anchor</topology>
    </subcellularLocation>
</comment>
<keyword evidence="11" id="KW-1185">Reference proteome</keyword>
<dbReference type="PANTHER" id="PTHR35789">
    <property type="entry name" value="SPORE GERMINATION PROTEIN B3"/>
    <property type="match status" value="1"/>
</dbReference>
<dbReference type="Pfam" id="PF25198">
    <property type="entry name" value="Spore_GerAC_N"/>
    <property type="match status" value="1"/>
</dbReference>
<dbReference type="STRING" id="84022.CACET_c36890"/>
<evidence type="ECO:0000313" key="11">
    <source>
        <dbReference type="Proteomes" id="UP000035704"/>
    </source>
</evidence>
<dbReference type="Gene3D" id="3.30.300.210">
    <property type="entry name" value="Nutrient germinant receptor protein C, domain 3"/>
    <property type="match status" value="1"/>
</dbReference>
<dbReference type="Pfam" id="PF05504">
    <property type="entry name" value="Spore_GerAC"/>
    <property type="match status" value="1"/>
</dbReference>
<gene>
    <name evidence="10" type="ORF">CACET_c36890</name>
</gene>
<evidence type="ECO:0000256" key="4">
    <source>
        <dbReference type="ARBA" id="ARBA00022729"/>
    </source>
</evidence>
<evidence type="ECO:0000256" key="2">
    <source>
        <dbReference type="ARBA" id="ARBA00007886"/>
    </source>
</evidence>
<dbReference type="AlphaFoldDB" id="A0A0D8I6C4"/>
<dbReference type="RefSeq" id="WP_044826381.1">
    <property type="nucleotide sequence ID" value="NZ_CP009687.1"/>
</dbReference>
<protein>
    <submittedName>
        <fullName evidence="10">Spore germination B3 GerAC family protein</fullName>
    </submittedName>
</protein>
<dbReference type="EMBL" id="CP009687">
    <property type="protein sequence ID" value="AKL97117.1"/>
    <property type="molecule type" value="Genomic_DNA"/>
</dbReference>
<comment type="similarity">
    <text evidence="2">Belongs to the GerABKC lipoprotein family.</text>
</comment>
<name>A0A0D8I6C4_9CLOT</name>
<keyword evidence="7" id="KW-0449">Lipoprotein</keyword>
<feature type="domain" description="Spore germination protein N-terminal" evidence="9">
    <location>
        <begin position="21"/>
        <end position="192"/>
    </location>
</feature>
<evidence type="ECO:0000256" key="5">
    <source>
        <dbReference type="ARBA" id="ARBA00023136"/>
    </source>
</evidence>
<dbReference type="NCBIfam" id="TIGR02887">
    <property type="entry name" value="spore_ger_x_C"/>
    <property type="match status" value="1"/>
</dbReference>
<evidence type="ECO:0000256" key="6">
    <source>
        <dbReference type="ARBA" id="ARBA00023139"/>
    </source>
</evidence>
<evidence type="ECO:0000256" key="3">
    <source>
        <dbReference type="ARBA" id="ARBA00022544"/>
    </source>
</evidence>
<dbReference type="GO" id="GO:0009847">
    <property type="term" value="P:spore germination"/>
    <property type="evidence" value="ECO:0007669"/>
    <property type="project" value="InterPro"/>
</dbReference>
<feature type="domain" description="Spore germination GerAC-like C-terminal" evidence="8">
    <location>
        <begin position="205"/>
        <end position="340"/>
    </location>
</feature>
<dbReference type="GO" id="GO:0016020">
    <property type="term" value="C:membrane"/>
    <property type="evidence" value="ECO:0007669"/>
    <property type="project" value="UniProtKB-SubCell"/>
</dbReference>
<dbReference type="PANTHER" id="PTHR35789:SF1">
    <property type="entry name" value="SPORE GERMINATION PROTEIN B3"/>
    <property type="match status" value="1"/>
</dbReference>
<proteinExistence type="inferred from homology"/>
<keyword evidence="6" id="KW-0564">Palmitate</keyword>
<evidence type="ECO:0000259" key="9">
    <source>
        <dbReference type="Pfam" id="PF25198"/>
    </source>
</evidence>
<dbReference type="Proteomes" id="UP000035704">
    <property type="component" value="Chromosome"/>
</dbReference>
<accession>A0A0D8I6C4</accession>
<evidence type="ECO:0000313" key="10">
    <source>
        <dbReference type="EMBL" id="AKL97117.1"/>
    </source>
</evidence>
<keyword evidence="5" id="KW-0472">Membrane</keyword>
<sequence length="370" mass="43357">MKKIYVVVLLICSLLLKGCYNYNDINRMLFPTAMLIDINEEGDYVISLEIFHAYRSNQDNTEQGQRILYQREGKTFFDAISDFELIGAHPFDYTQNKAIIFTERAAQVGLEGMIDYLHRHQELLLRPYVMVYFGDPNELLDVPLKQNEYLGLYLFDLMDRPLSRLTIEHRKLYELLNDRRMGKNTSIITAIKVDENHLETKVKKDGAAVFHNDKLVDKLEVKDMVPIAFINDKVRKGYLDVPHPEFAEKKVTLEIVKSNTITDILYEEGRIYLRQTVNVQTVIAGMEERLILDEAAVKTIEQNGEKIIQQKCHRLFNEYKEKGIDLFDVQEIFKRKYPRMDIDNVIEVTQLEMQVNHHLKGSTDVLDFRR</sequence>
<dbReference type="PATRIC" id="fig|84022.5.peg.2527"/>
<dbReference type="KEGG" id="cace:CACET_c36890"/>
<dbReference type="InterPro" id="IPR057336">
    <property type="entry name" value="GerAC_N"/>
</dbReference>
<organism evidence="10 11">
    <name type="scientific">Clostridium aceticum</name>
    <dbReference type="NCBI Taxonomy" id="84022"/>
    <lineage>
        <taxon>Bacteria</taxon>
        <taxon>Bacillati</taxon>
        <taxon>Bacillota</taxon>
        <taxon>Clostridia</taxon>
        <taxon>Eubacteriales</taxon>
        <taxon>Clostridiaceae</taxon>
        <taxon>Clostridium</taxon>
    </lineage>
</organism>
<evidence type="ECO:0000256" key="1">
    <source>
        <dbReference type="ARBA" id="ARBA00004635"/>
    </source>
</evidence>
<dbReference type="InterPro" id="IPR038501">
    <property type="entry name" value="Spore_GerAC_C_sf"/>
</dbReference>
<keyword evidence="3" id="KW-0309">Germination</keyword>
<reference evidence="10 11" key="1">
    <citation type="submission" date="2014-10" db="EMBL/GenBank/DDBJ databases">
        <title>Genome sequence of Clostridium aceticum DSM 1496.</title>
        <authorList>
            <person name="Poehlein A."/>
            <person name="Schiel-Bengelsdorf B."/>
            <person name="Gottschalk G."/>
            <person name="Duerre P."/>
            <person name="Daniel R."/>
        </authorList>
    </citation>
    <scope>NUCLEOTIDE SEQUENCE [LARGE SCALE GENOMIC DNA]</scope>
    <source>
        <strain evidence="10 11">DSM 1496</strain>
    </source>
</reference>
<keyword evidence="4" id="KW-0732">Signal</keyword>
<dbReference type="InterPro" id="IPR046953">
    <property type="entry name" value="Spore_GerAC-like_C"/>
</dbReference>
<dbReference type="OrthoDB" id="1880153at2"/>
<dbReference type="InterPro" id="IPR008844">
    <property type="entry name" value="Spore_GerAC-like"/>
</dbReference>
<evidence type="ECO:0000256" key="7">
    <source>
        <dbReference type="ARBA" id="ARBA00023288"/>
    </source>
</evidence>